<accession>A0AAD2E2A1</accession>
<dbReference type="InterPro" id="IPR002083">
    <property type="entry name" value="MATH/TRAF_dom"/>
</dbReference>
<organism evidence="2 3">
    <name type="scientific">Fraxinus pennsylvanica</name>
    <dbReference type="NCBI Taxonomy" id="56036"/>
    <lineage>
        <taxon>Eukaryota</taxon>
        <taxon>Viridiplantae</taxon>
        <taxon>Streptophyta</taxon>
        <taxon>Embryophyta</taxon>
        <taxon>Tracheophyta</taxon>
        <taxon>Spermatophyta</taxon>
        <taxon>Magnoliopsida</taxon>
        <taxon>eudicotyledons</taxon>
        <taxon>Gunneridae</taxon>
        <taxon>Pentapetalae</taxon>
        <taxon>asterids</taxon>
        <taxon>lamiids</taxon>
        <taxon>Lamiales</taxon>
        <taxon>Oleaceae</taxon>
        <taxon>Oleeae</taxon>
        <taxon>Fraxinus</taxon>
    </lineage>
</organism>
<dbReference type="AlphaFoldDB" id="A0AAD2E2A1"/>
<feature type="domain" description="MATH" evidence="1">
    <location>
        <begin position="1"/>
        <end position="127"/>
    </location>
</feature>
<dbReference type="InterPro" id="IPR008974">
    <property type="entry name" value="TRAF-like"/>
</dbReference>
<name>A0AAD2E2A1_9LAMI</name>
<evidence type="ECO:0000259" key="1">
    <source>
        <dbReference type="PROSITE" id="PS50144"/>
    </source>
</evidence>
<reference evidence="2" key="1">
    <citation type="submission" date="2023-05" db="EMBL/GenBank/DDBJ databases">
        <authorList>
            <person name="Huff M."/>
        </authorList>
    </citation>
    <scope>NUCLEOTIDE SEQUENCE</scope>
</reference>
<dbReference type="EMBL" id="OU503049">
    <property type="protein sequence ID" value="CAI9776382.1"/>
    <property type="molecule type" value="Genomic_DNA"/>
</dbReference>
<dbReference type="Proteomes" id="UP000834106">
    <property type="component" value="Chromosome 14"/>
</dbReference>
<keyword evidence="3" id="KW-1185">Reference proteome</keyword>
<protein>
    <recommendedName>
        <fullName evidence="1">MATH domain-containing protein</fullName>
    </recommendedName>
</protein>
<dbReference type="PANTHER" id="PTHR46162:SF20">
    <property type="entry name" value="UBIQUITIN CARBOXYL-TERMINAL HYDROLASE 7-LIKE ISOFORM X1"/>
    <property type="match status" value="1"/>
</dbReference>
<evidence type="ECO:0000313" key="2">
    <source>
        <dbReference type="EMBL" id="CAI9776382.1"/>
    </source>
</evidence>
<dbReference type="PROSITE" id="PS50144">
    <property type="entry name" value="MATH"/>
    <property type="match status" value="1"/>
</dbReference>
<dbReference type="CDD" id="cd00121">
    <property type="entry name" value="MATH"/>
    <property type="match status" value="1"/>
</dbReference>
<sequence length="141" mass="15962">MPLTANIDDLYAAILGYELENEWNSEEFNAGDHKWKVSVYPKGSGKRKGSHVSIFLHKVGFSSGEKVKADYSICIKNQYGNGNRKHLFNHLFSASSSSWGRRSFIPIADMKQPGFLVEDLCIIEVEISIQAVFWNKIGFKM</sequence>
<dbReference type="PANTHER" id="PTHR46162">
    <property type="entry name" value="TRAF-LIKE FAMILY PROTEIN"/>
    <property type="match status" value="1"/>
</dbReference>
<dbReference type="Gene3D" id="2.60.210.10">
    <property type="entry name" value="Apoptosis, Tumor Necrosis Factor Receptor Associated Protein 2, Chain A"/>
    <property type="match status" value="1"/>
</dbReference>
<dbReference type="Pfam" id="PF22486">
    <property type="entry name" value="MATH_2"/>
    <property type="match status" value="1"/>
</dbReference>
<gene>
    <name evidence="2" type="ORF">FPE_LOCUS23812</name>
</gene>
<proteinExistence type="predicted"/>
<evidence type="ECO:0000313" key="3">
    <source>
        <dbReference type="Proteomes" id="UP000834106"/>
    </source>
</evidence>
<dbReference type="SUPFAM" id="SSF49599">
    <property type="entry name" value="TRAF domain-like"/>
    <property type="match status" value="1"/>
</dbReference>